<dbReference type="GO" id="GO:0006355">
    <property type="term" value="P:regulation of DNA-templated transcription"/>
    <property type="evidence" value="ECO:0007669"/>
    <property type="project" value="InterPro"/>
</dbReference>
<dbReference type="SMART" id="SM00421">
    <property type="entry name" value="HTH_LUXR"/>
    <property type="match status" value="1"/>
</dbReference>
<dbReference type="OrthoDB" id="370587at2"/>
<dbReference type="InterPro" id="IPR016032">
    <property type="entry name" value="Sig_transdc_resp-reg_C-effctor"/>
</dbReference>
<dbReference type="AlphaFoldDB" id="V5WLE6"/>
<dbReference type="Proteomes" id="UP000018680">
    <property type="component" value="Chromosome"/>
</dbReference>
<dbReference type="STRING" id="1307761.L21SP2_3354"/>
<evidence type="ECO:0000313" key="2">
    <source>
        <dbReference type="EMBL" id="AHC16692.1"/>
    </source>
</evidence>
<organism evidence="2 3">
    <name type="scientific">Salinispira pacifica</name>
    <dbReference type="NCBI Taxonomy" id="1307761"/>
    <lineage>
        <taxon>Bacteria</taxon>
        <taxon>Pseudomonadati</taxon>
        <taxon>Spirochaetota</taxon>
        <taxon>Spirochaetia</taxon>
        <taxon>Spirochaetales</taxon>
        <taxon>Spirochaetaceae</taxon>
        <taxon>Salinispira</taxon>
    </lineage>
</organism>
<accession>V5WLE6</accession>
<dbReference type="RefSeq" id="WP_024269580.1">
    <property type="nucleotide sequence ID" value="NC_023035.1"/>
</dbReference>
<dbReference type="SUPFAM" id="SSF46894">
    <property type="entry name" value="C-terminal effector domain of the bipartite response regulators"/>
    <property type="match status" value="1"/>
</dbReference>
<name>V5WLE6_9SPIO</name>
<sequence>MPGYVQKFRIEDRTVLIIPMDTDVRSPAAGFHTRFTDIERQLVACLSKGLHDREIARNRRTSVSTIQNQLHALYKKADVSGREELLAKILSQHKNTREQKP</sequence>
<dbReference type="Gene3D" id="1.10.10.10">
    <property type="entry name" value="Winged helix-like DNA-binding domain superfamily/Winged helix DNA-binding domain"/>
    <property type="match status" value="1"/>
</dbReference>
<gene>
    <name evidence="2" type="ORF">L21SP2_3354</name>
</gene>
<evidence type="ECO:0000259" key="1">
    <source>
        <dbReference type="SMART" id="SM00421"/>
    </source>
</evidence>
<dbReference type="EMBL" id="CP006939">
    <property type="protein sequence ID" value="AHC16692.1"/>
    <property type="molecule type" value="Genomic_DNA"/>
</dbReference>
<proteinExistence type="predicted"/>
<dbReference type="InterPro" id="IPR036388">
    <property type="entry name" value="WH-like_DNA-bd_sf"/>
</dbReference>
<dbReference type="KEGG" id="slr:L21SP2_3354"/>
<dbReference type="HOGENOM" id="CLU_2289681_0_0_12"/>
<evidence type="ECO:0000313" key="3">
    <source>
        <dbReference type="Proteomes" id="UP000018680"/>
    </source>
</evidence>
<dbReference type="InterPro" id="IPR000792">
    <property type="entry name" value="Tscrpt_reg_LuxR_C"/>
</dbReference>
<keyword evidence="3" id="KW-1185">Reference proteome</keyword>
<dbReference type="GO" id="GO:0003677">
    <property type="term" value="F:DNA binding"/>
    <property type="evidence" value="ECO:0007669"/>
    <property type="project" value="InterPro"/>
</dbReference>
<reference evidence="2 3" key="1">
    <citation type="journal article" date="2015" name="Stand. Genomic Sci.">
        <title>Complete genome sequence and description of Salinispira pacifica gen. nov., sp. nov., a novel spirochaete isolated form a hypersaline microbial mat.</title>
        <authorList>
            <person name="Ben Hania W."/>
            <person name="Joseph M."/>
            <person name="Schumann P."/>
            <person name="Bunk B."/>
            <person name="Fiebig A."/>
            <person name="Sproer C."/>
            <person name="Klenk H.P."/>
            <person name="Fardeau M.L."/>
            <person name="Spring S."/>
        </authorList>
    </citation>
    <scope>NUCLEOTIDE SEQUENCE [LARGE SCALE GENOMIC DNA]</scope>
    <source>
        <strain evidence="2 3">L21-RPul-D2</strain>
    </source>
</reference>
<protein>
    <recommendedName>
        <fullName evidence="1">HTH luxR-type domain-containing protein</fullName>
    </recommendedName>
</protein>
<feature type="domain" description="HTH luxR-type" evidence="1">
    <location>
        <begin position="32"/>
        <end position="89"/>
    </location>
</feature>